<dbReference type="EMBL" id="DVGD01000200">
    <property type="protein sequence ID" value="HIR09981.1"/>
    <property type="molecule type" value="Genomic_DNA"/>
</dbReference>
<dbReference type="SUPFAM" id="SSF53155">
    <property type="entry name" value="Methylated DNA-protein cysteine methyltransferase domain"/>
    <property type="match status" value="1"/>
</dbReference>
<organism evidence="11 12">
    <name type="scientific">Candidatus Avoscillospira stercoripullorum</name>
    <dbReference type="NCBI Taxonomy" id="2840709"/>
    <lineage>
        <taxon>Bacteria</taxon>
        <taxon>Bacillati</taxon>
        <taxon>Bacillota</taxon>
        <taxon>Clostridia</taxon>
        <taxon>Eubacteriales</taxon>
        <taxon>Oscillospiraceae</taxon>
        <taxon>Oscillospiraceae incertae sedis</taxon>
        <taxon>Candidatus Avoscillospira</taxon>
    </lineage>
</organism>
<accession>A0A9D1A8K7</accession>
<dbReference type="GO" id="GO:0006307">
    <property type="term" value="P:DNA alkylation repair"/>
    <property type="evidence" value="ECO:0007669"/>
    <property type="project" value="UniProtKB-UniRule"/>
</dbReference>
<dbReference type="InterPro" id="IPR036217">
    <property type="entry name" value="MethylDNA_cys_MeTrfase_DNAb"/>
</dbReference>
<dbReference type="Pfam" id="PF01035">
    <property type="entry name" value="DNA_binding_1"/>
    <property type="match status" value="1"/>
</dbReference>
<evidence type="ECO:0000256" key="6">
    <source>
        <dbReference type="ARBA" id="ARBA00022763"/>
    </source>
</evidence>
<dbReference type="GO" id="GO:0032259">
    <property type="term" value="P:methylation"/>
    <property type="evidence" value="ECO:0007669"/>
    <property type="project" value="UniProtKB-KW"/>
</dbReference>
<dbReference type="AlphaFoldDB" id="A0A9D1A8K7"/>
<evidence type="ECO:0000256" key="9">
    <source>
        <dbReference type="HAMAP-Rule" id="MF_00772"/>
    </source>
</evidence>
<dbReference type="SUPFAM" id="SSF46767">
    <property type="entry name" value="Methylated DNA-protein cysteine methyltransferase, C-terminal domain"/>
    <property type="match status" value="1"/>
</dbReference>
<dbReference type="InterPro" id="IPR014048">
    <property type="entry name" value="MethylDNA_cys_MeTrfase_DNA-bd"/>
</dbReference>
<dbReference type="InterPro" id="IPR023546">
    <property type="entry name" value="MGMT"/>
</dbReference>
<keyword evidence="7 9" id="KW-0234">DNA repair</keyword>
<keyword evidence="5 9" id="KW-0808">Transferase</keyword>
<dbReference type="FunFam" id="1.10.10.10:FF:000214">
    <property type="entry name" value="Methylated-DNA--protein-cysteine methyltransferase"/>
    <property type="match status" value="1"/>
</dbReference>
<comment type="caution">
    <text evidence="11">The sequence shown here is derived from an EMBL/GenBank/DDBJ whole genome shotgun (WGS) entry which is preliminary data.</text>
</comment>
<comment type="function">
    <text evidence="9">Involved in the cellular defense against the biological effects of O6-methylguanine (O6-MeG) and O4-methylthymine (O4-MeT) in DNA. Repairs the methylated nucleobase in DNA by stoichiometrically transferring the methyl group to a cysteine residue in the enzyme. This is a suicide reaction: the enzyme is irreversibly inactivated.</text>
</comment>
<gene>
    <name evidence="11" type="ORF">IAA70_06230</name>
</gene>
<reference evidence="11" key="2">
    <citation type="journal article" date="2021" name="PeerJ">
        <title>Extensive microbial diversity within the chicken gut microbiome revealed by metagenomics and culture.</title>
        <authorList>
            <person name="Gilroy R."/>
            <person name="Ravi A."/>
            <person name="Getino M."/>
            <person name="Pursley I."/>
            <person name="Horton D.L."/>
            <person name="Alikhan N.F."/>
            <person name="Baker D."/>
            <person name="Gharbi K."/>
            <person name="Hall N."/>
            <person name="Watson M."/>
            <person name="Adriaenssens E.M."/>
            <person name="Foster-Nyarko E."/>
            <person name="Jarju S."/>
            <person name="Secka A."/>
            <person name="Antonio M."/>
            <person name="Oren A."/>
            <person name="Chaudhuri R.R."/>
            <person name="La Ragione R."/>
            <person name="Hildebrand F."/>
            <person name="Pallen M.J."/>
        </authorList>
    </citation>
    <scope>NUCLEOTIDE SEQUENCE</scope>
    <source>
        <strain evidence="11">ChiHjej9B8-7071</strain>
    </source>
</reference>
<comment type="similarity">
    <text evidence="2 9">Belongs to the MGMT family.</text>
</comment>
<dbReference type="PROSITE" id="PS00374">
    <property type="entry name" value="MGMT"/>
    <property type="match status" value="1"/>
</dbReference>
<dbReference type="PANTHER" id="PTHR10815:SF5">
    <property type="entry name" value="METHYLATED-DNA--PROTEIN-CYSTEINE METHYLTRANSFERASE"/>
    <property type="match status" value="1"/>
</dbReference>
<dbReference type="NCBIfam" id="TIGR00589">
    <property type="entry name" value="ogt"/>
    <property type="match status" value="1"/>
</dbReference>
<evidence type="ECO:0000256" key="7">
    <source>
        <dbReference type="ARBA" id="ARBA00023204"/>
    </source>
</evidence>
<feature type="domain" description="Methylated-DNA-[protein]-cysteine S-methyltransferase DNA binding" evidence="10">
    <location>
        <begin position="79"/>
        <end position="156"/>
    </location>
</feature>
<evidence type="ECO:0000256" key="2">
    <source>
        <dbReference type="ARBA" id="ARBA00008711"/>
    </source>
</evidence>
<comment type="catalytic activity">
    <reaction evidence="1 9">
        <text>a 4-O-methyl-thymidine in DNA + L-cysteinyl-[protein] = a thymidine in DNA + S-methyl-L-cysteinyl-[protein]</text>
        <dbReference type="Rhea" id="RHEA:53428"/>
        <dbReference type="Rhea" id="RHEA-COMP:10131"/>
        <dbReference type="Rhea" id="RHEA-COMP:10132"/>
        <dbReference type="Rhea" id="RHEA-COMP:13555"/>
        <dbReference type="Rhea" id="RHEA-COMP:13556"/>
        <dbReference type="ChEBI" id="CHEBI:29950"/>
        <dbReference type="ChEBI" id="CHEBI:82612"/>
        <dbReference type="ChEBI" id="CHEBI:137386"/>
        <dbReference type="ChEBI" id="CHEBI:137387"/>
        <dbReference type="EC" id="2.1.1.63"/>
    </reaction>
</comment>
<evidence type="ECO:0000256" key="4">
    <source>
        <dbReference type="ARBA" id="ARBA00022603"/>
    </source>
</evidence>
<keyword evidence="3 9" id="KW-0963">Cytoplasm</keyword>
<dbReference type="CDD" id="cd06445">
    <property type="entry name" value="ATase"/>
    <property type="match status" value="1"/>
</dbReference>
<comment type="subcellular location">
    <subcellularLocation>
        <location evidence="9">Cytoplasm</location>
    </subcellularLocation>
</comment>
<keyword evidence="4 9" id="KW-0489">Methyltransferase</keyword>
<feature type="active site" description="Nucleophile; methyl group acceptor" evidence="9">
    <location>
        <position position="128"/>
    </location>
</feature>
<dbReference type="GO" id="GO:0003908">
    <property type="term" value="F:methylated-DNA-[protein]-cysteine S-methyltransferase activity"/>
    <property type="evidence" value="ECO:0007669"/>
    <property type="project" value="UniProtKB-UniRule"/>
</dbReference>
<dbReference type="GO" id="GO:0005737">
    <property type="term" value="C:cytoplasm"/>
    <property type="evidence" value="ECO:0007669"/>
    <property type="project" value="UniProtKB-SubCell"/>
</dbReference>
<evidence type="ECO:0000313" key="12">
    <source>
        <dbReference type="Proteomes" id="UP000824258"/>
    </source>
</evidence>
<sequence>MASYLVLPTPVGEAAVRAEGGAITGLFLKGQRHAPALSWEELPRQTADPLLLAANAWLIRYFAGENPPVDLPLEPPGTAFQRAVWALLKEIPYGKTTTYGELARKLSSSPRAVGGAVGRNPISILIPCHRVVGAGGSLTGYAGGLAAKKILLALEEEQASASKVNIPPAPAGQGE</sequence>
<dbReference type="InterPro" id="IPR001497">
    <property type="entry name" value="MethylDNA_cys_MeTrfase_AS"/>
</dbReference>
<evidence type="ECO:0000256" key="8">
    <source>
        <dbReference type="ARBA" id="ARBA00049348"/>
    </source>
</evidence>
<name>A0A9D1A8K7_9FIRM</name>
<comment type="miscellaneous">
    <text evidence="9">This enzyme catalyzes only one turnover and therefore is not strictly catalytic. According to one definition, an enzyme is a biocatalyst that acts repeatedly and over many reaction cycles.</text>
</comment>
<dbReference type="Gene3D" id="3.30.160.70">
    <property type="entry name" value="Methylated DNA-protein cysteine methyltransferase domain"/>
    <property type="match status" value="1"/>
</dbReference>
<keyword evidence="6 9" id="KW-0227">DNA damage</keyword>
<evidence type="ECO:0000259" key="10">
    <source>
        <dbReference type="Pfam" id="PF01035"/>
    </source>
</evidence>
<dbReference type="Proteomes" id="UP000824258">
    <property type="component" value="Unassembled WGS sequence"/>
</dbReference>
<reference evidence="11" key="1">
    <citation type="submission" date="2020-10" db="EMBL/GenBank/DDBJ databases">
        <authorList>
            <person name="Gilroy R."/>
        </authorList>
    </citation>
    <scope>NUCLEOTIDE SEQUENCE</scope>
    <source>
        <strain evidence="11">ChiHjej9B8-7071</strain>
    </source>
</reference>
<evidence type="ECO:0000256" key="5">
    <source>
        <dbReference type="ARBA" id="ARBA00022679"/>
    </source>
</evidence>
<comment type="catalytic activity">
    <reaction evidence="8 9">
        <text>a 6-O-methyl-2'-deoxyguanosine in DNA + L-cysteinyl-[protein] = S-methyl-L-cysteinyl-[protein] + a 2'-deoxyguanosine in DNA</text>
        <dbReference type="Rhea" id="RHEA:24000"/>
        <dbReference type="Rhea" id="RHEA-COMP:10131"/>
        <dbReference type="Rhea" id="RHEA-COMP:10132"/>
        <dbReference type="Rhea" id="RHEA-COMP:11367"/>
        <dbReference type="Rhea" id="RHEA-COMP:11368"/>
        <dbReference type="ChEBI" id="CHEBI:29950"/>
        <dbReference type="ChEBI" id="CHEBI:82612"/>
        <dbReference type="ChEBI" id="CHEBI:85445"/>
        <dbReference type="ChEBI" id="CHEBI:85448"/>
        <dbReference type="EC" id="2.1.1.63"/>
    </reaction>
</comment>
<dbReference type="InterPro" id="IPR036388">
    <property type="entry name" value="WH-like_DNA-bd_sf"/>
</dbReference>
<dbReference type="EC" id="2.1.1.63" evidence="9"/>
<dbReference type="HAMAP" id="MF_00772">
    <property type="entry name" value="OGT"/>
    <property type="match status" value="1"/>
</dbReference>
<protein>
    <recommendedName>
        <fullName evidence="9">Methylated-DNA--protein-cysteine methyltransferase</fullName>
        <ecNumber evidence="9">2.1.1.63</ecNumber>
    </recommendedName>
    <alternativeName>
        <fullName evidence="9">6-O-methylguanine-DNA methyltransferase</fullName>
        <shortName evidence="9">MGMT</shortName>
    </alternativeName>
    <alternativeName>
        <fullName evidence="9">O-6-methylguanine-DNA-alkyltransferase</fullName>
    </alternativeName>
</protein>
<evidence type="ECO:0000313" key="11">
    <source>
        <dbReference type="EMBL" id="HIR09981.1"/>
    </source>
</evidence>
<evidence type="ECO:0000256" key="3">
    <source>
        <dbReference type="ARBA" id="ARBA00022490"/>
    </source>
</evidence>
<dbReference type="Gene3D" id="1.10.10.10">
    <property type="entry name" value="Winged helix-like DNA-binding domain superfamily/Winged helix DNA-binding domain"/>
    <property type="match status" value="1"/>
</dbReference>
<evidence type="ECO:0000256" key="1">
    <source>
        <dbReference type="ARBA" id="ARBA00001286"/>
    </source>
</evidence>
<dbReference type="PANTHER" id="PTHR10815">
    <property type="entry name" value="METHYLATED-DNA--PROTEIN-CYSTEINE METHYLTRANSFERASE"/>
    <property type="match status" value="1"/>
</dbReference>
<proteinExistence type="inferred from homology"/>
<dbReference type="InterPro" id="IPR036631">
    <property type="entry name" value="MGMT_N_sf"/>
</dbReference>